<gene>
    <name evidence="4" type="ORF">DdX_18333</name>
</gene>
<dbReference type="GO" id="GO:0004177">
    <property type="term" value="F:aminopeptidase activity"/>
    <property type="evidence" value="ECO:0007669"/>
    <property type="project" value="UniProtKB-KW"/>
</dbReference>
<dbReference type="PANTHER" id="PTHR12277:SF81">
    <property type="entry name" value="PROTEIN ABHD13"/>
    <property type="match status" value="1"/>
</dbReference>
<keyword evidence="4" id="KW-0378">Hydrolase</keyword>
<feature type="domain" description="AB hydrolase-1" evidence="3">
    <location>
        <begin position="109"/>
        <end position="192"/>
    </location>
</feature>
<reference evidence="4" key="1">
    <citation type="submission" date="2022-01" db="EMBL/GenBank/DDBJ databases">
        <title>Genome Sequence Resource for Two Populations of Ditylenchus destructor, the Migratory Endoparasitic Phytonematode.</title>
        <authorList>
            <person name="Zhang H."/>
            <person name="Lin R."/>
            <person name="Xie B."/>
        </authorList>
    </citation>
    <scope>NUCLEOTIDE SEQUENCE</scope>
    <source>
        <strain evidence="4">BazhouSP</strain>
    </source>
</reference>
<name>A0AAD4MLD7_9BILA</name>
<keyword evidence="5" id="KW-1185">Reference proteome</keyword>
<accession>A0AAD4MLD7</accession>
<dbReference type="AlphaFoldDB" id="A0AAD4MLD7"/>
<evidence type="ECO:0000259" key="3">
    <source>
        <dbReference type="Pfam" id="PF00561"/>
    </source>
</evidence>
<protein>
    <recommendedName>
        <fullName evidence="1">Protein ABHD13</fullName>
    </recommendedName>
    <alternativeName>
        <fullName evidence="2">Alpha/beta hydrolase domain-containing protein 13</fullName>
    </alternativeName>
</protein>
<dbReference type="Pfam" id="PF00561">
    <property type="entry name" value="Abhydrolase_1"/>
    <property type="match status" value="1"/>
</dbReference>
<evidence type="ECO:0000256" key="1">
    <source>
        <dbReference type="ARBA" id="ARBA00040125"/>
    </source>
</evidence>
<dbReference type="Proteomes" id="UP001201812">
    <property type="component" value="Unassembled WGS sequence"/>
</dbReference>
<evidence type="ECO:0000256" key="2">
    <source>
        <dbReference type="ARBA" id="ARBA00042701"/>
    </source>
</evidence>
<keyword evidence="4" id="KW-0031">Aminopeptidase</keyword>
<dbReference type="Gene3D" id="3.40.50.1820">
    <property type="entry name" value="alpha/beta hydrolase"/>
    <property type="match status" value="1"/>
</dbReference>
<comment type="caution">
    <text evidence="4">The sequence shown here is derived from an EMBL/GenBank/DDBJ whole genome shotgun (WGS) entry which is preliminary data.</text>
</comment>
<dbReference type="SUPFAM" id="SSF53474">
    <property type="entry name" value="alpha/beta-Hydrolases"/>
    <property type="match status" value="1"/>
</dbReference>
<dbReference type="PANTHER" id="PTHR12277">
    <property type="entry name" value="ALPHA/BETA HYDROLASE DOMAIN-CONTAINING PROTEIN"/>
    <property type="match status" value="1"/>
</dbReference>
<evidence type="ECO:0000313" key="5">
    <source>
        <dbReference type="Proteomes" id="UP001201812"/>
    </source>
</evidence>
<dbReference type="EMBL" id="JAKKPZ010000254">
    <property type="protein sequence ID" value="KAI1697714.1"/>
    <property type="molecule type" value="Genomic_DNA"/>
</dbReference>
<dbReference type="InterPro" id="IPR029058">
    <property type="entry name" value="AB_hydrolase_fold"/>
</dbReference>
<keyword evidence="4" id="KW-0645">Protease</keyword>
<sequence length="239" mass="26724">MSALSLLIYPLTFVTFPDYLPITIYDPKFSGIPSWNFTDMSVVNTLARNFYLLPDCKTANKKPRDDEDRHQLVLGVWHVLPNSTSQRLISENRTSPQDMAKSLGEGDEPVMVFFHGRGTNRPSQARFYNTMAGINFHVLAIDWRGFGDSTGKPSEDGLNADSHAIYSYAQKWLQIRKLIVFGQSLGTAISSYTVTSEECMSERTGFRPGILPNLSVSGGLSTLVLNPRWQDSQLEIPAL</sequence>
<dbReference type="InterPro" id="IPR000073">
    <property type="entry name" value="AB_hydrolase_1"/>
</dbReference>
<evidence type="ECO:0000313" key="4">
    <source>
        <dbReference type="EMBL" id="KAI1697714.1"/>
    </source>
</evidence>
<proteinExistence type="predicted"/>
<organism evidence="4 5">
    <name type="scientific">Ditylenchus destructor</name>
    <dbReference type="NCBI Taxonomy" id="166010"/>
    <lineage>
        <taxon>Eukaryota</taxon>
        <taxon>Metazoa</taxon>
        <taxon>Ecdysozoa</taxon>
        <taxon>Nematoda</taxon>
        <taxon>Chromadorea</taxon>
        <taxon>Rhabditida</taxon>
        <taxon>Tylenchina</taxon>
        <taxon>Tylenchomorpha</taxon>
        <taxon>Sphaerularioidea</taxon>
        <taxon>Anguinidae</taxon>
        <taxon>Anguininae</taxon>
        <taxon>Ditylenchus</taxon>
    </lineage>
</organism>